<dbReference type="PANTHER" id="PTHR13018">
    <property type="entry name" value="PROBABLE MEMBRANE PROTEIN DUF221-RELATED"/>
    <property type="match status" value="1"/>
</dbReference>
<feature type="transmembrane region" description="Helical" evidence="9">
    <location>
        <begin position="1911"/>
        <end position="1937"/>
    </location>
</feature>
<dbReference type="OrthoDB" id="426292at2759"/>
<dbReference type="GO" id="GO:0006508">
    <property type="term" value="P:proteolysis"/>
    <property type="evidence" value="ECO:0007669"/>
    <property type="project" value="UniProtKB-KW"/>
</dbReference>
<feature type="compositionally biased region" description="Gly residues" evidence="8">
    <location>
        <begin position="1561"/>
        <end position="1578"/>
    </location>
</feature>
<keyword evidence="5 6" id="KW-0482">Metalloprotease</keyword>
<dbReference type="Pfam" id="PF02714">
    <property type="entry name" value="RSN1_7TM"/>
    <property type="match status" value="1"/>
</dbReference>
<dbReference type="InterPro" id="IPR003864">
    <property type="entry name" value="CSC1/OSCA1-like_7TM"/>
</dbReference>
<sequence length="2100" mass="229023">MERLIPVLRWEATCDRGIAKTTAQRNILVQDVFEEMDFQLGLWLQSDTTVVGPLKCFAGWGGDEVLRRGLGGRDSCRGLPQRNAWQAPTGPDLAPDISQRGRSCGAASDPVRGPAGSSLARLLQTVQNLHDEGNVSILPRRPGVLENRAAVPHSRGWRPRVEWTNARTDSAALSRAPAGDEALAIQLQFGPRDRASAETRQEEASHAAGVARPSQLASIDEALALALCFADGLEDEDLRPVEDRNHRAEARRRVQARRFREGSREGSQASTWGGTGSLPPTEPEAGADSSPDDSDGFYTRLWGLDGHAGSLSREQRGRRRPVASSNMDASGSSSSRGRPPRPQSRPHSQSRPAPDPQGNSGQTAVISFTPAEVPAEACAICCENFVEADRPDLPGLQASDGIDPSKKDTNAHCEHMLERDRLFLQASGLGLGGCQLFIFLGPLEKLDLSWLRQWYSSSAVEWAEHGFEWGELAMDASTAELMDLAQKQRQALQAKVGRGLAGRGYLDLNDEDLRGLTDDMKSVWESHLGSAAARCLDSRDIFLSWDERKMSAWKDGFVRERSEPLANGEMRTSRASNAFGPNMDGANANESEDVHAIVVDGNPVKMDKLGPLVINADGSIARINNWHEMTEHEQKTTLRVLGKRNKQRLAKLQAELAEDASATGDANCVADGAKAYYAGFDASVDEAALELLRTRRQVAERLGFRSWADLEMAPMAVGDEATARQFMDRCWKDAQPSVLAVQKQMEEWSSREVPGSTQRGRSKVNHADEAFWQAYLSRQADTWKLAEYLPADKCLPSILNIVGKAYAVTFREVEPPSLLPRLLNGWHRSVQIFEVRDGAPSPAAVKRDPGRGKLGYVYLDMYTRISMLGRPAVRLAGAQLLCPGHAFLSCNLQPAGLGQTKLLNVEEVVAISHELGHAVHMLCHTGVPQQFADMPLDVLELPSTLAETIALQPGSMAKYARHVSNNGLPPEALVRSCQRNSRFFVTLLQNASVSLGLHAEAFDPFKSTPSDLRARAVALWQRYSVVTADPAFTPLGGDAGLHLAQGSNQEAMKAKLRQMQDQLSANLATVQTKDEVFTQGSITQWPDSLKMCPAAGMDYRGCAAEGEMQLRANCEQQSALLRSKLEQASASNARLETQLRSCQKDLDEEERDTKTPCIGIFAMLYSKFANTFLKATAAQRYKEARAFLQQRQETAQTENEEMWILRYLSSSWCAVALETAPSDPMRGIGITMDRCTCADLCIDGGDGEAATVPGRRAACVASDALIALGVGLHESWVGIAPQRRFELMPLQADDLSGSVTSEPLDTLSTNLKPHRASERVRASLLTKAILAAAGGFLVGHAAVRPVLRKEEPKLPTREECIKMAEEVLEEQRIFLGQLGIMPLKEARLLWTDAMMNALKGPGPIGPGLEDLQVRVPPPDELPEHADEPIDMGPVALPMAESLKLAHKGDEGALVVVSPKPEGDTDDKAMGAEGTKSSSAPTSPGKKGNQKKAPTSPGQKGSPKKAKPAASQEWAPHLHAPSRPWPYSPGVISKGDKRTKGASGKGGTGGKGCTAGKNGKNGKNGKGGGKGGNGKGKSGGAFYARPDGKVWTVKKDAAETAPMEEQTGTNRRSFAAAKLRKSCNVHATLKPEEAAGLRVAVGGCELGTAVAAGFSHPDESASGTYDRMAYLANATHGKPRRRSHKAELPPDPDDVIWRDLLASPRMQWLWDVLGIFILLLAFVVLVPLVVVIAGLSSVQSLEARDANLATFMDNNPAVPIFWNGLLGPFALNLVMSFVPAFLALILGTFFILKARGWLQFRTQQWYYMFLLLLVFFVTSVGSSLSSTLNYLVQNPTEILSVLAQTFPTCTHFFMNYVVLQGSVHFFALLRGFVLIKFMFYRSFSEDLSALQRAEPEDQEYQGMGSRSARMTLLYVLALIFSTLSPLITMLASLSFAVARMVYTYLFVYAETLKPDLGGLFWQRQLNHAQQGTFLYIALMTAVLLQRAATPWPGMICASSAVFMGFSYYTFLNRFRWEQLQFSEVPAKGALGGPAVVYGHYKQPQLPAPHPIAQKGQDDLLTRAVTSMRQRLNVCGPDDESDPGDSEFRRAGRSKTEGGYLR</sequence>
<keyword evidence="3 6" id="KW-0378">Hydrolase</keyword>
<keyword evidence="9" id="KW-1133">Transmembrane helix</keyword>
<evidence type="ECO:0000256" key="3">
    <source>
        <dbReference type="ARBA" id="ARBA00022801"/>
    </source>
</evidence>
<dbReference type="InterPro" id="IPR024079">
    <property type="entry name" value="MetalloPept_cat_dom_sf"/>
</dbReference>
<keyword evidence="9" id="KW-0812">Transmembrane</keyword>
<keyword evidence="1 6" id="KW-0645">Protease</keyword>
<evidence type="ECO:0000256" key="7">
    <source>
        <dbReference type="SAM" id="Coils"/>
    </source>
</evidence>
<gene>
    <name evidence="12" type="primary">RSN1</name>
    <name evidence="12" type="ORF">SPIL2461_LOCUS18303</name>
</gene>
<feature type="region of interest" description="Disordered" evidence="8">
    <location>
        <begin position="81"/>
        <end position="116"/>
    </location>
</feature>
<feature type="transmembrane region" description="Helical" evidence="9">
    <location>
        <begin position="1990"/>
        <end position="2010"/>
    </location>
</feature>
<evidence type="ECO:0000256" key="4">
    <source>
        <dbReference type="ARBA" id="ARBA00022833"/>
    </source>
</evidence>
<evidence type="ECO:0000256" key="8">
    <source>
        <dbReference type="SAM" id="MobiDB-lite"/>
    </source>
</evidence>
<name>A0A812W407_SYMPI</name>
<feature type="domain" description="Peptidase M3A/M3B catalytic" evidence="10">
    <location>
        <begin position="689"/>
        <end position="1029"/>
    </location>
</feature>
<comment type="caution">
    <text evidence="12">The sequence shown here is derived from an EMBL/GenBank/DDBJ whole genome shotgun (WGS) entry which is preliminary data.</text>
</comment>
<evidence type="ECO:0000256" key="5">
    <source>
        <dbReference type="ARBA" id="ARBA00023049"/>
    </source>
</evidence>
<comment type="similarity">
    <text evidence="6">Belongs to the peptidase M3 family.</text>
</comment>
<feature type="compositionally biased region" description="Basic and acidic residues" evidence="8">
    <location>
        <begin position="1460"/>
        <end position="1469"/>
    </location>
</feature>
<evidence type="ECO:0000259" key="11">
    <source>
        <dbReference type="Pfam" id="PF02714"/>
    </source>
</evidence>
<comment type="cofactor">
    <cofactor evidence="6">
        <name>Zn(2+)</name>
        <dbReference type="ChEBI" id="CHEBI:29105"/>
    </cofactor>
    <text evidence="6">Binds 1 zinc ion.</text>
</comment>
<dbReference type="Proteomes" id="UP000649617">
    <property type="component" value="Unassembled WGS sequence"/>
</dbReference>
<feature type="region of interest" description="Disordered" evidence="8">
    <location>
        <begin position="192"/>
        <end position="213"/>
    </location>
</feature>
<feature type="transmembrane region" description="Helical" evidence="9">
    <location>
        <begin position="1803"/>
        <end position="1831"/>
    </location>
</feature>
<dbReference type="PANTHER" id="PTHR13018:SF139">
    <property type="entry name" value="PHOSPHATE METABOLISM PROTEIN 7"/>
    <property type="match status" value="1"/>
</dbReference>
<organism evidence="12 13">
    <name type="scientific">Symbiodinium pilosum</name>
    <name type="common">Dinoflagellate</name>
    <dbReference type="NCBI Taxonomy" id="2952"/>
    <lineage>
        <taxon>Eukaryota</taxon>
        <taxon>Sar</taxon>
        <taxon>Alveolata</taxon>
        <taxon>Dinophyceae</taxon>
        <taxon>Suessiales</taxon>
        <taxon>Symbiodiniaceae</taxon>
        <taxon>Symbiodinium</taxon>
    </lineage>
</organism>
<feature type="compositionally biased region" description="Basic and acidic residues" evidence="8">
    <location>
        <begin position="2084"/>
        <end position="2094"/>
    </location>
</feature>
<dbReference type="Gene3D" id="1.10.1370.10">
    <property type="entry name" value="Neurolysin, domain 3"/>
    <property type="match status" value="1"/>
</dbReference>
<evidence type="ECO:0000256" key="9">
    <source>
        <dbReference type="SAM" id="Phobius"/>
    </source>
</evidence>
<feature type="transmembrane region" description="Helical" evidence="9">
    <location>
        <begin position="1324"/>
        <end position="1343"/>
    </location>
</feature>
<feature type="transmembrane region" description="Helical" evidence="9">
    <location>
        <begin position="1707"/>
        <end position="1734"/>
    </location>
</feature>
<feature type="region of interest" description="Disordered" evidence="8">
    <location>
        <begin position="2071"/>
        <end position="2100"/>
    </location>
</feature>
<feature type="domain" description="CSC1/OSCA1-like 7TM region" evidence="11">
    <location>
        <begin position="1714"/>
        <end position="1981"/>
    </location>
</feature>
<keyword evidence="13" id="KW-1185">Reference proteome</keyword>
<feature type="transmembrane region" description="Helical" evidence="9">
    <location>
        <begin position="1768"/>
        <end position="1791"/>
    </location>
</feature>
<accession>A0A812W407</accession>
<feature type="compositionally biased region" description="Basic and acidic residues" evidence="8">
    <location>
        <begin position="244"/>
        <end position="264"/>
    </location>
</feature>
<dbReference type="GO" id="GO:0005886">
    <property type="term" value="C:plasma membrane"/>
    <property type="evidence" value="ECO:0007669"/>
    <property type="project" value="TreeGrafter"/>
</dbReference>
<reference evidence="12" key="1">
    <citation type="submission" date="2021-02" db="EMBL/GenBank/DDBJ databases">
        <authorList>
            <person name="Dougan E. K."/>
            <person name="Rhodes N."/>
            <person name="Thang M."/>
            <person name="Chan C."/>
        </authorList>
    </citation>
    <scope>NUCLEOTIDE SEQUENCE</scope>
</reference>
<evidence type="ECO:0000256" key="2">
    <source>
        <dbReference type="ARBA" id="ARBA00022723"/>
    </source>
</evidence>
<feature type="coiled-coil region" evidence="7">
    <location>
        <begin position="1118"/>
        <end position="1152"/>
    </location>
</feature>
<feature type="compositionally biased region" description="Basic and acidic residues" evidence="8">
    <location>
        <begin position="192"/>
        <end position="205"/>
    </location>
</feature>
<evidence type="ECO:0000256" key="1">
    <source>
        <dbReference type="ARBA" id="ARBA00022670"/>
    </source>
</evidence>
<dbReference type="GO" id="GO:0004222">
    <property type="term" value="F:metalloendopeptidase activity"/>
    <property type="evidence" value="ECO:0007669"/>
    <property type="project" value="InterPro"/>
</dbReference>
<evidence type="ECO:0000313" key="13">
    <source>
        <dbReference type="Proteomes" id="UP000649617"/>
    </source>
</evidence>
<dbReference type="InterPro" id="IPR045122">
    <property type="entry name" value="Csc1-like"/>
</dbReference>
<proteinExistence type="inferred from homology"/>
<evidence type="ECO:0000256" key="6">
    <source>
        <dbReference type="RuleBase" id="RU003435"/>
    </source>
</evidence>
<keyword evidence="9" id="KW-0472">Membrane</keyword>
<keyword evidence="4 6" id="KW-0862">Zinc</keyword>
<evidence type="ECO:0000259" key="10">
    <source>
        <dbReference type="Pfam" id="PF01432"/>
    </source>
</evidence>
<dbReference type="SUPFAM" id="SSF55486">
    <property type="entry name" value="Metalloproteases ('zincins'), catalytic domain"/>
    <property type="match status" value="1"/>
</dbReference>
<dbReference type="GO" id="GO:0046872">
    <property type="term" value="F:metal ion binding"/>
    <property type="evidence" value="ECO:0007669"/>
    <property type="project" value="UniProtKB-UniRule"/>
</dbReference>
<dbReference type="InterPro" id="IPR001567">
    <property type="entry name" value="Pept_M3A_M3B_dom"/>
</dbReference>
<dbReference type="InterPro" id="IPR024077">
    <property type="entry name" value="Neurolysin/TOP_dom2"/>
</dbReference>
<feature type="transmembrane region" description="Helical" evidence="9">
    <location>
        <begin position="1851"/>
        <end position="1874"/>
    </location>
</feature>
<dbReference type="Gene3D" id="3.40.390.10">
    <property type="entry name" value="Collagenase (Catalytic Domain)"/>
    <property type="match status" value="1"/>
</dbReference>
<keyword evidence="2 6" id="KW-0479">Metal-binding</keyword>
<feature type="compositionally biased region" description="Gly residues" evidence="8">
    <location>
        <begin position="1542"/>
        <end position="1552"/>
    </location>
</feature>
<dbReference type="GO" id="GO:0005227">
    <property type="term" value="F:calcium-activated cation channel activity"/>
    <property type="evidence" value="ECO:0007669"/>
    <property type="project" value="InterPro"/>
</dbReference>
<feature type="region of interest" description="Disordered" evidence="8">
    <location>
        <begin position="244"/>
        <end position="363"/>
    </location>
</feature>
<evidence type="ECO:0000313" key="12">
    <source>
        <dbReference type="EMBL" id="CAE7667475.1"/>
    </source>
</evidence>
<protein>
    <submittedName>
        <fullName evidence="12">RSN1 protein</fullName>
    </submittedName>
</protein>
<dbReference type="EMBL" id="CAJNIZ010043748">
    <property type="protein sequence ID" value="CAE7667475.1"/>
    <property type="molecule type" value="Genomic_DNA"/>
</dbReference>
<feature type="region of interest" description="Disordered" evidence="8">
    <location>
        <begin position="1453"/>
        <end position="1582"/>
    </location>
</feature>
<keyword evidence="7" id="KW-0175">Coiled coil</keyword>
<dbReference type="Pfam" id="PF01432">
    <property type="entry name" value="Peptidase_M3"/>
    <property type="match status" value="1"/>
</dbReference>